<evidence type="ECO:0000256" key="4">
    <source>
        <dbReference type="ARBA" id="ARBA00022597"/>
    </source>
</evidence>
<keyword evidence="4" id="KW-0762">Sugar transport</keyword>
<evidence type="ECO:0000313" key="10">
    <source>
        <dbReference type="EMBL" id="MFO3666531.1"/>
    </source>
</evidence>
<keyword evidence="5 9" id="KW-0812">Transmembrane</keyword>
<protein>
    <submittedName>
        <fullName evidence="10">2-keto-3-deoxygluconate permease</fullName>
    </submittedName>
</protein>
<gene>
    <name evidence="10" type="ORF">ACCQ42_01940</name>
</gene>
<proteinExistence type="inferred from homology"/>
<keyword evidence="2" id="KW-0813">Transport</keyword>
<dbReference type="RefSeq" id="WP_410035186.1">
    <property type="nucleotide sequence ID" value="NZ_JBGMEF010000011.1"/>
</dbReference>
<evidence type="ECO:0000256" key="3">
    <source>
        <dbReference type="ARBA" id="ARBA00022475"/>
    </source>
</evidence>
<evidence type="ECO:0000256" key="7">
    <source>
        <dbReference type="ARBA" id="ARBA00022989"/>
    </source>
</evidence>
<evidence type="ECO:0000256" key="2">
    <source>
        <dbReference type="ARBA" id="ARBA00022448"/>
    </source>
</evidence>
<keyword evidence="3" id="KW-1003">Cell membrane</keyword>
<name>A0ABW9MDA1_9FIRM</name>
<evidence type="ECO:0000256" key="8">
    <source>
        <dbReference type="ARBA" id="ARBA00023136"/>
    </source>
</evidence>
<evidence type="ECO:0000256" key="6">
    <source>
        <dbReference type="ARBA" id="ARBA00022847"/>
    </source>
</evidence>
<comment type="caution">
    <text evidence="10">The sequence shown here is derived from an EMBL/GenBank/DDBJ whole genome shotgun (WGS) entry which is preliminary data.</text>
</comment>
<evidence type="ECO:0000313" key="11">
    <source>
        <dbReference type="Proteomes" id="UP001637994"/>
    </source>
</evidence>
<dbReference type="EMBL" id="JBGMEF010000011">
    <property type="protein sequence ID" value="MFO3666531.1"/>
    <property type="molecule type" value="Genomic_DNA"/>
</dbReference>
<keyword evidence="7 9" id="KW-1133">Transmembrane helix</keyword>
<organism evidence="10 11">
    <name type="scientific">Anaerococcus kampingae</name>
    <dbReference type="NCBI Taxonomy" id="3115614"/>
    <lineage>
        <taxon>Bacteria</taxon>
        <taxon>Bacillati</taxon>
        <taxon>Bacillota</taxon>
        <taxon>Tissierellia</taxon>
        <taxon>Tissierellales</taxon>
        <taxon>Peptoniphilaceae</taxon>
        <taxon>Anaerococcus</taxon>
    </lineage>
</organism>
<evidence type="ECO:0000256" key="1">
    <source>
        <dbReference type="ARBA" id="ARBA00006430"/>
    </source>
</evidence>
<sequence>MKRKGISAVAMSTLAGVSASVPMLMAGSNPELVPYAGLAAAIVSLCVVLSAIISPSLAKKLHK</sequence>
<dbReference type="Pfam" id="PF03812">
    <property type="entry name" value="KdgT"/>
    <property type="match status" value="1"/>
</dbReference>
<evidence type="ECO:0000256" key="5">
    <source>
        <dbReference type="ARBA" id="ARBA00022692"/>
    </source>
</evidence>
<evidence type="ECO:0000256" key="9">
    <source>
        <dbReference type="SAM" id="Phobius"/>
    </source>
</evidence>
<feature type="transmembrane region" description="Helical" evidence="9">
    <location>
        <begin position="35"/>
        <end position="58"/>
    </location>
</feature>
<keyword evidence="6" id="KW-0769">Symport</keyword>
<keyword evidence="11" id="KW-1185">Reference proteome</keyword>
<accession>A0ABW9MDA1</accession>
<keyword evidence="8 9" id="KW-0472">Membrane</keyword>
<dbReference type="Proteomes" id="UP001637994">
    <property type="component" value="Unassembled WGS sequence"/>
</dbReference>
<dbReference type="InterPro" id="IPR004684">
    <property type="entry name" value="2keto-3dGluconate_permease"/>
</dbReference>
<comment type="similarity">
    <text evidence="1">Belongs to the KdgT transporter family.</text>
</comment>
<reference evidence="10 11" key="1">
    <citation type="journal article" date="2025" name="Anaerobe">
        <title>Description of Anaerococcus kampingiae sp. nov., Anaerococcus groningensis sp. nov., Anaerococcus martiniensis sp. nov., and Anaerococcus cruorum sp. nov., isolated from human clinical specimens.</title>
        <authorList>
            <person name="Boiten K.E."/>
            <person name="Meijer J."/>
            <person name="van Wezel E.M."/>
            <person name="Veloo A.C.M."/>
        </authorList>
    </citation>
    <scope>NUCLEOTIDE SEQUENCE [LARGE SCALE GENOMIC DNA]</scope>
    <source>
        <strain evidence="10 11">ENR0874</strain>
    </source>
</reference>